<evidence type="ECO:0000313" key="3">
    <source>
        <dbReference type="Proteomes" id="UP001209878"/>
    </source>
</evidence>
<dbReference type="EMBL" id="JAODUO010001386">
    <property type="protein sequence ID" value="KAK2164990.1"/>
    <property type="molecule type" value="Genomic_DNA"/>
</dbReference>
<dbReference type="AlphaFoldDB" id="A0AAD9K5W8"/>
<evidence type="ECO:0000256" key="1">
    <source>
        <dbReference type="SAM" id="MobiDB-lite"/>
    </source>
</evidence>
<name>A0AAD9K5W8_RIDPI</name>
<organism evidence="2 3">
    <name type="scientific">Ridgeia piscesae</name>
    <name type="common">Tubeworm</name>
    <dbReference type="NCBI Taxonomy" id="27915"/>
    <lineage>
        <taxon>Eukaryota</taxon>
        <taxon>Metazoa</taxon>
        <taxon>Spiralia</taxon>
        <taxon>Lophotrochozoa</taxon>
        <taxon>Annelida</taxon>
        <taxon>Polychaeta</taxon>
        <taxon>Sedentaria</taxon>
        <taxon>Canalipalpata</taxon>
        <taxon>Sabellida</taxon>
        <taxon>Siboglinidae</taxon>
        <taxon>Ridgeia</taxon>
    </lineage>
</organism>
<feature type="region of interest" description="Disordered" evidence="1">
    <location>
        <begin position="104"/>
        <end position="124"/>
    </location>
</feature>
<gene>
    <name evidence="2" type="ORF">NP493_1387g00009</name>
</gene>
<reference evidence="2" key="1">
    <citation type="journal article" date="2023" name="Mol. Biol. Evol.">
        <title>Third-Generation Sequencing Reveals the Adaptive Role of the Epigenome in Three Deep-Sea Polychaetes.</title>
        <authorList>
            <person name="Perez M."/>
            <person name="Aroh O."/>
            <person name="Sun Y."/>
            <person name="Lan Y."/>
            <person name="Juniper S.K."/>
            <person name="Young C.R."/>
            <person name="Angers B."/>
            <person name="Qian P.Y."/>
        </authorList>
    </citation>
    <scope>NUCLEOTIDE SEQUENCE</scope>
    <source>
        <strain evidence="2">R07B-5</strain>
    </source>
</reference>
<sequence length="124" mass="14328">MFEQKRESSMDGLRAKFLLQIVGEDEKLTSKSKIDLVRLPPCHSALKPHFQRVNHRVALYKRADESILENSYDYGHGWIRTEDGVLEPVWSCGAALPNSLIDLLDTGDRDKEEEEEEENEEERV</sequence>
<evidence type="ECO:0000313" key="2">
    <source>
        <dbReference type="EMBL" id="KAK2164990.1"/>
    </source>
</evidence>
<accession>A0AAD9K5W8</accession>
<proteinExistence type="predicted"/>
<protein>
    <submittedName>
        <fullName evidence="2">Uncharacterized protein</fullName>
    </submittedName>
</protein>
<comment type="caution">
    <text evidence="2">The sequence shown here is derived from an EMBL/GenBank/DDBJ whole genome shotgun (WGS) entry which is preliminary data.</text>
</comment>
<dbReference type="Proteomes" id="UP001209878">
    <property type="component" value="Unassembled WGS sequence"/>
</dbReference>
<keyword evidence="3" id="KW-1185">Reference proteome</keyword>
<feature type="compositionally biased region" description="Acidic residues" evidence="1">
    <location>
        <begin position="111"/>
        <end position="124"/>
    </location>
</feature>